<keyword evidence="2" id="KW-0808">Transferase</keyword>
<dbReference type="InterPro" id="IPR029044">
    <property type="entry name" value="Nucleotide-diphossugar_trans"/>
</dbReference>
<dbReference type="PANTHER" id="PTHR43685">
    <property type="entry name" value="GLYCOSYLTRANSFERASE"/>
    <property type="match status" value="1"/>
</dbReference>
<evidence type="ECO:0000259" key="1">
    <source>
        <dbReference type="Pfam" id="PF00535"/>
    </source>
</evidence>
<evidence type="ECO:0000313" key="3">
    <source>
        <dbReference type="Proteomes" id="UP000244904"/>
    </source>
</evidence>
<feature type="domain" description="Glycosyltransferase 2-like" evidence="1">
    <location>
        <begin position="265"/>
        <end position="374"/>
    </location>
</feature>
<keyword evidence="3" id="KW-1185">Reference proteome</keyword>
<sequence length="624" mass="68344">MDDLITKLHASGLFDRDWYCATYADVAQTGLDPMWHFVKYGLDLGRAPGPGFDPGFYLARYPDVASGDITPLRHYLFHGQAEGRFPTPAAAQTHDGMTRVRRLQAELWGGLEDSAATGLMDLVNTPDLPDQVRFEAGCQLAFWRDYSGDAAGAEALLHRLGGLPPRYSRASFRQIPLATLYARRGARQAARAALQAILPEDQGSDQVLALANLENDAGKLDLINGLYAPRGLAQLTRRDAAALLSLGNLTATGCPARPAEGPLVSVIMPVFRAARTIRAAIASLQAQTHTDLEIIVVDDASDDDTFQIVSDLAKEDPRIRPIRQAVNGGAYAARNRGLSEARGEIITTHDADDWSHPQKIALQLDALAQDSGLVGVIAHWARVAPPFQITTNWRLGPSLLQWSHSSFLFHRIVADRLGGWDEVRVSGDMDYIWRCEAAFGAASVRRILPDLPLAFALDDTSSLTRNPLTHIQTSYRGLRHYYREICRFWQHEAPGGLTPDQQAEKRAMLPPAMLPGQSGTQQVDLLLRGDFCDRAVIAQMARQIEAAPSQTIALSHVPDPDLTQRQTGYAMQFDMGLFALLRRGTVSIACPEKATEASETLTLRGRDLAADHRAEAAQAHPPQP</sequence>
<dbReference type="InterPro" id="IPR050834">
    <property type="entry name" value="Glycosyltransf_2"/>
</dbReference>
<dbReference type="GO" id="GO:0016757">
    <property type="term" value="F:glycosyltransferase activity"/>
    <property type="evidence" value="ECO:0007669"/>
    <property type="project" value="UniProtKB-KW"/>
</dbReference>
<dbReference type="Gene3D" id="3.90.550.10">
    <property type="entry name" value="Spore Coat Polysaccharide Biosynthesis Protein SpsA, Chain A"/>
    <property type="match status" value="1"/>
</dbReference>
<dbReference type="EC" id="2.4.-.-" evidence="2"/>
<evidence type="ECO:0000313" key="2">
    <source>
        <dbReference type="EMBL" id="SPF81792.1"/>
    </source>
</evidence>
<organism evidence="2 3">
    <name type="scientific">Pseudoprimorskyibacter insulae</name>
    <dbReference type="NCBI Taxonomy" id="1695997"/>
    <lineage>
        <taxon>Bacteria</taxon>
        <taxon>Pseudomonadati</taxon>
        <taxon>Pseudomonadota</taxon>
        <taxon>Alphaproteobacteria</taxon>
        <taxon>Rhodobacterales</taxon>
        <taxon>Paracoccaceae</taxon>
        <taxon>Pseudoprimorskyibacter</taxon>
    </lineage>
</organism>
<dbReference type="CDD" id="cd00761">
    <property type="entry name" value="Glyco_tranf_GTA_type"/>
    <property type="match status" value="1"/>
</dbReference>
<dbReference type="AlphaFoldDB" id="A0A2R8B0I7"/>
<keyword evidence="2" id="KW-0328">Glycosyltransferase</keyword>
<dbReference type="OrthoDB" id="7210452at2"/>
<dbReference type="Pfam" id="PF00535">
    <property type="entry name" value="Glycos_transf_2"/>
    <property type="match status" value="1"/>
</dbReference>
<accession>A0A2R8B0I7</accession>
<gene>
    <name evidence="2" type="primary">epsJ</name>
    <name evidence="2" type="ORF">PRI8871_03617</name>
</gene>
<dbReference type="PANTHER" id="PTHR43685:SF2">
    <property type="entry name" value="GLYCOSYLTRANSFERASE 2-LIKE DOMAIN-CONTAINING PROTEIN"/>
    <property type="match status" value="1"/>
</dbReference>
<proteinExistence type="predicted"/>
<reference evidence="3" key="1">
    <citation type="submission" date="2018-03" db="EMBL/GenBank/DDBJ databases">
        <authorList>
            <person name="Rodrigo-Torres L."/>
            <person name="Arahal R. D."/>
            <person name="Lucena T."/>
        </authorList>
    </citation>
    <scope>NUCLEOTIDE SEQUENCE [LARGE SCALE GENOMIC DNA]</scope>
    <source>
        <strain evidence="3">CECT 8871</strain>
    </source>
</reference>
<dbReference type="SUPFAM" id="SSF53448">
    <property type="entry name" value="Nucleotide-diphospho-sugar transferases"/>
    <property type="match status" value="1"/>
</dbReference>
<name>A0A2R8B0I7_9RHOB</name>
<dbReference type="Proteomes" id="UP000244904">
    <property type="component" value="Unassembled WGS sequence"/>
</dbReference>
<protein>
    <submittedName>
        <fullName evidence="2">Putative glycosyltransferase EpsJ</fullName>
        <ecNumber evidence="2">2.4.-.-</ecNumber>
    </submittedName>
</protein>
<dbReference type="RefSeq" id="WP_108887571.1">
    <property type="nucleotide sequence ID" value="NZ_OMOJ01000014.1"/>
</dbReference>
<dbReference type="InterPro" id="IPR001173">
    <property type="entry name" value="Glyco_trans_2-like"/>
</dbReference>
<dbReference type="EMBL" id="OMOJ01000014">
    <property type="protein sequence ID" value="SPF81792.1"/>
    <property type="molecule type" value="Genomic_DNA"/>
</dbReference>